<keyword evidence="3" id="KW-1185">Reference proteome</keyword>
<dbReference type="PANTHER" id="PTHR31642">
    <property type="entry name" value="TRICHOTHECENE 3-O-ACETYLTRANSFERASE"/>
    <property type="match status" value="1"/>
</dbReference>
<dbReference type="InterPro" id="IPR050317">
    <property type="entry name" value="Plant_Fungal_Acyltransferase"/>
</dbReference>
<dbReference type="InterPro" id="IPR023213">
    <property type="entry name" value="CAT-like_dom_sf"/>
</dbReference>
<sequence>MSVTIKETLYVKPARPTKHGQIPLSNCDIIFPAVYVGPIYFFKNVLKKDNFMNIQKLLASLGDVLNDYYPLAGTLKSAFDGRPIIDCNDRGVQFIVAECSGITINHLEEKNWEHAVIPRGLMQTENMCTEIDPILFKIQHTTFVDGTVALGFAIHHQIMDGYGLFTFIKNWGRRARLEQIDPPIHDRNLLKASGNHSTYVPYEYFVMKPTEIIYPHALTNKSLTTKIFRFCQEDLKRLHIYYSAGIPNGCWISTNDALVAHFWRTITRARNIDLNTEVFCSIAFNGRDRLNPPIPKSYYGNVVFQVCQKMLVSQLINGSPSSVALQVRKAITEINDSHMRSIIDWVEQQPDKSLISECIMFNGEDFGITNVSKFQKYNLIDFGDGNPIKQRRRQEFALDGHYIVQSTETDDGIEVYFNLQTEKLEIMEQDPEFKKFIVL</sequence>
<evidence type="ECO:0000313" key="3">
    <source>
        <dbReference type="Proteomes" id="UP000789396"/>
    </source>
</evidence>
<name>A0A9N9E1D9_9GLOM</name>
<dbReference type="PANTHER" id="PTHR31642:SF310">
    <property type="entry name" value="FATTY ALCOHOL:CAFFEOYL-COA ACYLTRANSFERASE"/>
    <property type="match status" value="1"/>
</dbReference>
<dbReference type="AlphaFoldDB" id="A0A9N9E1D9"/>
<dbReference type="Proteomes" id="UP000789396">
    <property type="component" value="Unassembled WGS sequence"/>
</dbReference>
<reference evidence="2" key="1">
    <citation type="submission" date="2021-06" db="EMBL/GenBank/DDBJ databases">
        <authorList>
            <person name="Kallberg Y."/>
            <person name="Tangrot J."/>
            <person name="Rosling A."/>
        </authorList>
    </citation>
    <scope>NUCLEOTIDE SEQUENCE</scope>
    <source>
        <strain evidence="2">IN212</strain>
    </source>
</reference>
<dbReference type="OrthoDB" id="671439at2759"/>
<evidence type="ECO:0000313" key="2">
    <source>
        <dbReference type="EMBL" id="CAG8655947.1"/>
    </source>
</evidence>
<gene>
    <name evidence="2" type="ORF">RFULGI_LOCUS8659</name>
</gene>
<accession>A0A9N9E1D9</accession>
<dbReference type="GO" id="GO:0016747">
    <property type="term" value="F:acyltransferase activity, transferring groups other than amino-acyl groups"/>
    <property type="evidence" value="ECO:0007669"/>
    <property type="project" value="TreeGrafter"/>
</dbReference>
<dbReference type="Pfam" id="PF02458">
    <property type="entry name" value="Transferase"/>
    <property type="match status" value="1"/>
</dbReference>
<evidence type="ECO:0000256" key="1">
    <source>
        <dbReference type="ARBA" id="ARBA00022679"/>
    </source>
</evidence>
<protein>
    <submittedName>
        <fullName evidence="2">9009_t:CDS:1</fullName>
    </submittedName>
</protein>
<organism evidence="2 3">
    <name type="scientific">Racocetra fulgida</name>
    <dbReference type="NCBI Taxonomy" id="60492"/>
    <lineage>
        <taxon>Eukaryota</taxon>
        <taxon>Fungi</taxon>
        <taxon>Fungi incertae sedis</taxon>
        <taxon>Mucoromycota</taxon>
        <taxon>Glomeromycotina</taxon>
        <taxon>Glomeromycetes</taxon>
        <taxon>Diversisporales</taxon>
        <taxon>Gigasporaceae</taxon>
        <taxon>Racocetra</taxon>
    </lineage>
</organism>
<keyword evidence="1" id="KW-0808">Transferase</keyword>
<proteinExistence type="predicted"/>
<dbReference type="Gene3D" id="3.30.559.10">
    <property type="entry name" value="Chloramphenicol acetyltransferase-like domain"/>
    <property type="match status" value="2"/>
</dbReference>
<dbReference type="EMBL" id="CAJVPZ010014230">
    <property type="protein sequence ID" value="CAG8655947.1"/>
    <property type="molecule type" value="Genomic_DNA"/>
</dbReference>
<comment type="caution">
    <text evidence="2">The sequence shown here is derived from an EMBL/GenBank/DDBJ whole genome shotgun (WGS) entry which is preliminary data.</text>
</comment>